<accession>A0A814B7D6</accession>
<evidence type="ECO:0000313" key="4">
    <source>
        <dbReference type="EMBL" id="CAF3703172.1"/>
    </source>
</evidence>
<comment type="caution">
    <text evidence="3">The sequence shown here is derived from an EMBL/GenBank/DDBJ whole genome shotgun (WGS) entry which is preliminary data.</text>
</comment>
<feature type="signal peptide" evidence="2">
    <location>
        <begin position="1"/>
        <end position="21"/>
    </location>
</feature>
<dbReference type="Proteomes" id="UP000663829">
    <property type="component" value="Unassembled WGS sequence"/>
</dbReference>
<feature type="compositionally biased region" description="Polar residues" evidence="1">
    <location>
        <begin position="1712"/>
        <end position="1731"/>
    </location>
</feature>
<evidence type="ECO:0000256" key="1">
    <source>
        <dbReference type="SAM" id="MobiDB-lite"/>
    </source>
</evidence>
<keyword evidence="2" id="KW-0732">Signal</keyword>
<organism evidence="3 5">
    <name type="scientific">Didymodactylos carnosus</name>
    <dbReference type="NCBI Taxonomy" id="1234261"/>
    <lineage>
        <taxon>Eukaryota</taxon>
        <taxon>Metazoa</taxon>
        <taxon>Spiralia</taxon>
        <taxon>Gnathifera</taxon>
        <taxon>Rotifera</taxon>
        <taxon>Eurotatoria</taxon>
        <taxon>Bdelloidea</taxon>
        <taxon>Philodinida</taxon>
        <taxon>Philodinidae</taxon>
        <taxon>Didymodactylos</taxon>
    </lineage>
</organism>
<dbReference type="EMBL" id="CAJNOQ010001868">
    <property type="protein sequence ID" value="CAF0924229.1"/>
    <property type="molecule type" value="Genomic_DNA"/>
</dbReference>
<reference evidence="3" key="1">
    <citation type="submission" date="2021-02" db="EMBL/GenBank/DDBJ databases">
        <authorList>
            <person name="Nowell W R."/>
        </authorList>
    </citation>
    <scope>NUCLEOTIDE SEQUENCE</scope>
</reference>
<evidence type="ECO:0000256" key="2">
    <source>
        <dbReference type="SAM" id="SignalP"/>
    </source>
</evidence>
<feature type="compositionally biased region" description="Low complexity" evidence="1">
    <location>
        <begin position="1590"/>
        <end position="1601"/>
    </location>
</feature>
<keyword evidence="5" id="KW-1185">Reference proteome</keyword>
<evidence type="ECO:0000313" key="5">
    <source>
        <dbReference type="Proteomes" id="UP000663829"/>
    </source>
</evidence>
<feature type="region of interest" description="Disordered" evidence="1">
    <location>
        <begin position="1712"/>
        <end position="1975"/>
    </location>
</feature>
<dbReference type="Proteomes" id="UP000681722">
    <property type="component" value="Unassembled WGS sequence"/>
</dbReference>
<feature type="chain" id="PRO_5036223887" evidence="2">
    <location>
        <begin position="22"/>
        <end position="2128"/>
    </location>
</feature>
<name>A0A814B7D6_9BILA</name>
<feature type="compositionally biased region" description="Polar residues" evidence="1">
    <location>
        <begin position="1826"/>
        <end position="1953"/>
    </location>
</feature>
<feature type="region of interest" description="Disordered" evidence="1">
    <location>
        <begin position="1641"/>
        <end position="1700"/>
    </location>
</feature>
<proteinExistence type="predicted"/>
<feature type="compositionally biased region" description="Polar residues" evidence="1">
    <location>
        <begin position="1602"/>
        <end position="1618"/>
    </location>
</feature>
<evidence type="ECO:0000313" key="3">
    <source>
        <dbReference type="EMBL" id="CAF0924229.1"/>
    </source>
</evidence>
<gene>
    <name evidence="3" type="ORF">GPM918_LOCUS9827</name>
    <name evidence="4" type="ORF">SRO942_LOCUS9828</name>
</gene>
<dbReference type="OrthoDB" id="10023243at2759"/>
<feature type="compositionally biased region" description="Low complexity" evidence="1">
    <location>
        <begin position="1954"/>
        <end position="1968"/>
    </location>
</feature>
<sequence length="2128" mass="233457">MSPLLSIYLLFIFNFISYTSSTSHFCNITAIETKESGCPENYEDKQEQEWTLDLEALCDEPEPDQDLIQRRLSEKRPEEQCLFRRLTYTPACCDGWTGRECNEKLSRSKRQIQPVNEYFRIEYSTDDDFKINELFTPPHLFTLTRRQLIYPTISIHFTKGPIDLIAIQLTTQNTSASMLGEITAHVTSENGNVTQLQSKSGVISFEQCLRAHSIRLELFNLSILATAIVKANITVCAATLPCNCTPLHDIMNDMTLLDRIEVNDAQQQHPTLNEMMTQNNLGFNSSSKPFVIQVFFQKLMHIAKISVLTPKSNVKQIRLLYLNDSGQPIIEKGLQNWTATYLSVYNRVNNSIDYLCPNYTFRGIQVELVHTENSQSVYNATLQVFVRNCMGLGGHGIKSKKPMCNETNTIRAGNLDSFSSPDSVSDMSQAYEDFKGENFNTPNARIEVRFKRPNLASISKIEIQTKHAKYPSNIKQMEVTYIDANGSLINDTNGQLIHSVSPVDKPIIEEYHDGIRGLNIRILKTDKNDVAKRFRLLVKGCYTAATIPTACPTIIDLLATPSNTIISSNLNNQTQSVEQLATASNPFSATSGEAKLQLALVTQTIDVLSTISVTGKNLQNIAIILYDAFYNPTEYSVTSGEVLTGNFESIEKIEVIATTTDGQLARDVKLAMTGCYTPKKLWSKAQIEDLITTTKPSTTVKRMCTTKNILLPSNVLEYYSRDSDTEFIKAYENKTGENFKVQQPTVLAKFKSGMVNVTRIYVQKNYSIYPSNIQQISVVYLGYKYEPIKYPNGSVIELISPNDSATIDDYRTEIRGLQVKILNTTGSTPQRFRLVVVGCFVPDAVHYMAIPVAPGVQQSSTEKPLYCPTIIDLLATPSNTIISSNLNNQTQSVEQLATASNPFSATSGEAKLQLALVTQTIDVLSTISVTGKNLQNIAIILYDAFYNPTEYSVTSGEVLTGNFESIEKIEVIATTTDGQLARDVKLAMTGCYTPKKLWSKAQIEDLITTTTIPSTSTRIQGPCNISNILQPTNMAVYSSVDSMSTFTKGYENTRGENFVLSTTPTITAIFRGLVTITDVDLQKEYNGTSTNINKFEYYYIASDGKPLKDPITNQIVKFTTLDGQLSIHDRKRIGINVKGLHVTVLKTSDGYPRNFRLRVFGCYTPSKKEKKFRVTLYKENGKVYLGSSVTQLVFATISGTTVDSSQGRTTNINQIEMTYKTLNGSTLTYPNNGSEIVVRQLSNDTSIHVDPPRCNIRGMDIRILNTTDGQLAKNFRLLVFGCYAPSDKHYMAIATPGTPVDDTVISTTNYADSTIAVKMCETIEELVQFGDTVLYAIYVNGIKLKSAIFPTPFPLTTIPTIVDFEFLQPAIIDHVSAMDPSMSVTEIAVETDSTPYIYSQNASSPTVNFHPNLDMITAVTVNISKTLKDSLPRDVRIGIYGCVEKLKWNTKAQIEEAQGRTTNINQIEMTYKTLNGSTLTYPNNGSEIVVRQLSNDTSIHVDPPRCNIRGMDIRILNTTDGQLAKNFRLLVFGCYAPIMERPMTTATVPGIVTSLSNAPSVSQTTEALVTPTSSGAMAPLTSYGALQPTSSVAPHPSGSSSYNQPIIGTTQNLTQTTDKPADLMTMPSTSTMSIYASSILPQGRSRSSDNSTTSAPAQHSSSQTTSKIMTQPQLTGGITASPGQNNTPSGPTPHDQPTNAITQTTLTQNHELATTPSDATNNKYTSNNLPQGRSRPSDDSTTTATGDQPTSQMPLTSYGTPQQTGSVTGSSPHDQPTTAVTQTTLPQNLNNVTRHPGELSTTPTDATNNKYTSNNLPQGRSRPSDDSTTTATGDQPTSQTPLTSYGTAQQTSSLANSSPHDQSTPAVTKTTLPQNDELTTTPNDATNNKYTSNNLQQGRSRPSDDSTTTATGDQPTPQTPSTSYGTPQQTSSVAGSSPHDQPTTAVTQLTSGISTLPGQTTPPSGSSPHDQPTTAVTQLTSGISTLPGTTTPCQEMEIMTDTSILSRIQVQPVDIPHKEELSPAGKGHTFLPDEKHPIFVIDLPKSAQVNHVELPQNKPDSNIEKMEVIFYDDHGNVIYSNVTGTKVDYTQLPHHKRTKKIEIRVTQTTNNQSPHSVTISVVACLELG</sequence>
<feature type="region of interest" description="Disordered" evidence="1">
    <location>
        <begin position="1587"/>
        <end position="1626"/>
    </location>
</feature>
<feature type="compositionally biased region" description="Polar residues" evidence="1">
    <location>
        <begin position="1739"/>
        <end position="1818"/>
    </location>
</feature>
<protein>
    <submittedName>
        <fullName evidence="3">Uncharacterized protein</fullName>
    </submittedName>
</protein>
<dbReference type="EMBL" id="CAJOBC010001868">
    <property type="protein sequence ID" value="CAF3703172.1"/>
    <property type="molecule type" value="Genomic_DNA"/>
</dbReference>